<dbReference type="InterPro" id="IPR004821">
    <property type="entry name" value="Cyt_trans-like"/>
</dbReference>
<dbReference type="Pfam" id="PF01467">
    <property type="entry name" value="CTP_transf_like"/>
    <property type="match status" value="1"/>
</dbReference>
<feature type="domain" description="DUF357" evidence="4">
    <location>
        <begin position="8"/>
        <end position="74"/>
    </location>
</feature>
<protein>
    <submittedName>
        <fullName evidence="5">Cytidylyltransferase family protein</fullName>
    </submittedName>
</protein>
<feature type="domain" description="Cytidyltransferase-like" evidence="3">
    <location>
        <begin position="92"/>
        <end position="221"/>
    </location>
</feature>
<reference evidence="5" key="1">
    <citation type="journal article" date="2020" name="mSystems">
        <title>Genome- and Community-Level Interaction Insights into Carbon Utilization and Element Cycling Functions of Hydrothermarchaeota in Hydrothermal Sediment.</title>
        <authorList>
            <person name="Zhou Z."/>
            <person name="Liu Y."/>
            <person name="Xu W."/>
            <person name="Pan J."/>
            <person name="Luo Z.H."/>
            <person name="Li M."/>
        </authorList>
    </citation>
    <scope>NUCLEOTIDE SEQUENCE [LARGE SCALE GENOMIC DNA]</scope>
    <source>
        <strain evidence="5">SpSt-642</strain>
    </source>
</reference>
<sequence>MEDKIRAYILNLEKAIDSLKKISLEEKYRRIVDIADSYLNDAKYYLSKNDYLTALSCIAYAEGLIDSLNYIGVINIKWNALTKLLKRPRVVIAGSFEIIHPGHLYFIKKAWELGEVIVIVARDSSIERFKKRRSIIPEEQRKIVVENIKYVSKAYLGDPVDYFKTIVDLKPDIVLLGPDQWIEPDDLKEELEKRGLTNISVVKLDNRIEGEFYSVSRIIERIKKSDS</sequence>
<keyword evidence="1 5" id="KW-0808">Transferase</keyword>
<evidence type="ECO:0000259" key="4">
    <source>
        <dbReference type="Pfam" id="PF04010"/>
    </source>
</evidence>
<comment type="caution">
    <text evidence="5">The sequence shown here is derived from an EMBL/GenBank/DDBJ whole genome shotgun (WGS) entry which is preliminary data.</text>
</comment>
<dbReference type="Gene3D" id="1.20.1270.90">
    <property type="entry name" value="AF1782-like"/>
    <property type="match status" value="1"/>
</dbReference>
<dbReference type="InterPro" id="IPR050385">
    <property type="entry name" value="Archaeal_FAD_synthase"/>
</dbReference>
<dbReference type="SUPFAM" id="SSF52374">
    <property type="entry name" value="Nucleotidylyl transferase"/>
    <property type="match status" value="1"/>
</dbReference>
<proteinExistence type="predicted"/>
<accession>A0A7C4HDM4</accession>
<dbReference type="InterPro" id="IPR014729">
    <property type="entry name" value="Rossmann-like_a/b/a_fold"/>
</dbReference>
<dbReference type="SUPFAM" id="SSF158372">
    <property type="entry name" value="AF1782-like"/>
    <property type="match status" value="1"/>
</dbReference>
<dbReference type="AlphaFoldDB" id="A0A7C4HDM4"/>
<dbReference type="Gene3D" id="3.40.50.620">
    <property type="entry name" value="HUPs"/>
    <property type="match status" value="1"/>
</dbReference>
<keyword evidence="2 5" id="KW-0548">Nucleotidyltransferase</keyword>
<dbReference type="InterPro" id="IPR023140">
    <property type="entry name" value="DUF357"/>
</dbReference>
<evidence type="ECO:0000256" key="2">
    <source>
        <dbReference type="ARBA" id="ARBA00022695"/>
    </source>
</evidence>
<dbReference type="InterPro" id="IPR036809">
    <property type="entry name" value="AF1782-like_sf"/>
</dbReference>
<dbReference type="PANTHER" id="PTHR43793">
    <property type="entry name" value="FAD SYNTHASE"/>
    <property type="match status" value="1"/>
</dbReference>
<dbReference type="NCBIfam" id="TIGR00125">
    <property type="entry name" value="cyt_tran_rel"/>
    <property type="match status" value="1"/>
</dbReference>
<dbReference type="Pfam" id="PF04010">
    <property type="entry name" value="DUF357"/>
    <property type="match status" value="1"/>
</dbReference>
<dbReference type="GO" id="GO:0016779">
    <property type="term" value="F:nucleotidyltransferase activity"/>
    <property type="evidence" value="ECO:0007669"/>
    <property type="project" value="UniProtKB-KW"/>
</dbReference>
<name>A0A7C4HDM4_STAMA</name>
<gene>
    <name evidence="5" type="ORF">ENU14_02545</name>
</gene>
<dbReference type="EMBL" id="DTBJ01000018">
    <property type="protein sequence ID" value="HGM58451.1"/>
    <property type="molecule type" value="Genomic_DNA"/>
</dbReference>
<evidence type="ECO:0000313" key="5">
    <source>
        <dbReference type="EMBL" id="HGM58451.1"/>
    </source>
</evidence>
<organism evidence="5">
    <name type="scientific">Staphylothermus marinus</name>
    <dbReference type="NCBI Taxonomy" id="2280"/>
    <lineage>
        <taxon>Archaea</taxon>
        <taxon>Thermoproteota</taxon>
        <taxon>Thermoprotei</taxon>
        <taxon>Desulfurococcales</taxon>
        <taxon>Desulfurococcaceae</taxon>
        <taxon>Staphylothermus</taxon>
    </lineage>
</organism>
<evidence type="ECO:0000256" key="1">
    <source>
        <dbReference type="ARBA" id="ARBA00022679"/>
    </source>
</evidence>
<dbReference type="PANTHER" id="PTHR43793:SF1">
    <property type="entry name" value="FAD SYNTHASE"/>
    <property type="match status" value="1"/>
</dbReference>
<evidence type="ECO:0000259" key="3">
    <source>
        <dbReference type="Pfam" id="PF01467"/>
    </source>
</evidence>